<dbReference type="Pfam" id="PF13559">
    <property type="entry name" value="DUF4129"/>
    <property type="match status" value="1"/>
</dbReference>
<feature type="transmembrane region" description="Helical" evidence="1">
    <location>
        <begin position="98"/>
        <end position="119"/>
    </location>
</feature>
<dbReference type="InterPro" id="IPR025403">
    <property type="entry name" value="TgpA-like_C"/>
</dbReference>
<proteinExistence type="predicted"/>
<feature type="transmembrane region" description="Helical" evidence="1">
    <location>
        <begin position="131"/>
        <end position="148"/>
    </location>
</feature>
<feature type="domain" description="Protein-glutamine gamma-glutamyltransferase-like C-terminal" evidence="2">
    <location>
        <begin position="365"/>
        <end position="425"/>
    </location>
</feature>
<dbReference type="AlphaFoldDB" id="A0A3P3XS16"/>
<organism evidence="3">
    <name type="scientific">uncultured spirochete</name>
    <dbReference type="NCBI Taxonomy" id="156406"/>
    <lineage>
        <taxon>Bacteria</taxon>
        <taxon>Pseudomonadati</taxon>
        <taxon>Spirochaetota</taxon>
        <taxon>Spirochaetia</taxon>
        <taxon>Spirochaetales</taxon>
        <taxon>environmental samples</taxon>
    </lineage>
</organism>
<accession>A0A3P3XS16</accession>
<keyword evidence="1" id="KW-0472">Membrane</keyword>
<reference evidence="3" key="1">
    <citation type="submission" date="2017-02" db="EMBL/GenBank/DDBJ databases">
        <authorList>
            <person name="Regsiter A."/>
            <person name="William W."/>
        </authorList>
    </citation>
    <scope>NUCLEOTIDE SEQUENCE</scope>
    <source>
        <strain evidence="3">BdmA 4</strain>
    </source>
</reference>
<feature type="transmembrane region" description="Helical" evidence="1">
    <location>
        <begin position="192"/>
        <end position="210"/>
    </location>
</feature>
<evidence type="ECO:0000313" key="3">
    <source>
        <dbReference type="EMBL" id="SLM18673.1"/>
    </source>
</evidence>
<gene>
    <name evidence="3" type="ORF">SPIRO4BDMA_50188</name>
</gene>
<keyword evidence="1" id="KW-1133">Transmembrane helix</keyword>
<sequence length="441" mass="48087">MSASLWFLAVSDALKLQALVSFVLLAVDSVFPLAGALAIYLSAFALSLLLRQRRLAVYVHALAYVLGWGFAGALLEAWVSGQALSPAALVQTARANPVVFGAMLAAVTVFWSRGAWLAAKAKTHAFAVLRFDEGLAAFLCIFLIAAFLRVRALTAEKLVIPYLAFSIIALGLSKSEHARRGGLSPASTRRALVPVVAVVALVAVGVFFLMPALTEPARSAAALLKTGSLTLLSYIAAFLKWLFGTRRATFPGEEGASHLSQNQQFEEKSNSLFGTIMMYILGILVALAILALLAFLVVSIWRFLKRRVGKEGSGVRNLPSLGERLARLLAGLRRFLAALRAWKSRFFEKRSEAVRGFMRLRTSGRAAGLVQKRTETPREYASRLAARFPAAAASIELIISSLEKEIYGGVSLTMETRRALSAAARHFHRYTFIAERLRHHQ</sequence>
<keyword evidence="1" id="KW-0812">Transmembrane</keyword>
<feature type="transmembrane region" description="Helical" evidence="1">
    <location>
        <begin position="154"/>
        <end position="172"/>
    </location>
</feature>
<feature type="transmembrane region" description="Helical" evidence="1">
    <location>
        <begin position="29"/>
        <end position="50"/>
    </location>
</feature>
<name>A0A3P3XS16_9SPIR</name>
<feature type="transmembrane region" description="Helical" evidence="1">
    <location>
        <begin position="278"/>
        <end position="304"/>
    </location>
</feature>
<evidence type="ECO:0000256" key="1">
    <source>
        <dbReference type="SAM" id="Phobius"/>
    </source>
</evidence>
<dbReference type="EMBL" id="FWDO01000005">
    <property type="protein sequence ID" value="SLM18673.1"/>
    <property type="molecule type" value="Genomic_DNA"/>
</dbReference>
<feature type="transmembrane region" description="Helical" evidence="1">
    <location>
        <begin position="57"/>
        <end position="78"/>
    </location>
</feature>
<protein>
    <recommendedName>
        <fullName evidence="2">Protein-glutamine gamma-glutamyltransferase-like C-terminal domain-containing protein</fullName>
    </recommendedName>
</protein>
<evidence type="ECO:0000259" key="2">
    <source>
        <dbReference type="Pfam" id="PF13559"/>
    </source>
</evidence>